<dbReference type="Proteomes" id="UP001271591">
    <property type="component" value="Unassembled WGS sequence"/>
</dbReference>
<evidence type="ECO:0000313" key="3">
    <source>
        <dbReference type="EMBL" id="MDW9352375.1"/>
    </source>
</evidence>
<dbReference type="Proteomes" id="UP000327073">
    <property type="component" value="Unassembled WGS sequence"/>
</dbReference>
<reference evidence="1" key="3">
    <citation type="submission" date="2020-02" db="EMBL/GenBank/DDBJ databases">
        <authorList>
            <consortium name="NCBI Pathogen Detection Project"/>
        </authorList>
    </citation>
    <scope>NUCLEOTIDE SEQUENCE</scope>
    <source>
        <strain evidence="1">BCW_4213</strain>
    </source>
</reference>
<reference evidence="3" key="4">
    <citation type="submission" date="2023-10" db="EMBL/GenBank/DDBJ databases">
        <title>Draft Genome Sequence of a Shiga toxin-producing Escherichia coli strain from deer meat showing an IS-element integration in the B-subunit of the Shiga toxin Stx2b gene.</title>
        <authorList>
            <person name="Projahn M."/>
            <person name="Borowiak M."/>
        </authorList>
    </citation>
    <scope>NUCLEOTIDE SEQUENCE</scope>
    <source>
        <strain evidence="3">BfR-EC-18960</strain>
    </source>
</reference>
<reference evidence="2 4" key="2">
    <citation type="submission" date="2019-03" db="EMBL/GenBank/DDBJ databases">
        <title>Whole Genome Sequencing of Shiga-Toxin Escherichia coli Strains from Nebraska.</title>
        <authorList>
            <person name="Abdalhamid B."/>
            <person name="Mccutchen E.L."/>
            <person name="Bouska A.C."/>
            <person name="Hinrichs S.H."/>
            <person name="Iwen P.C."/>
        </authorList>
    </citation>
    <scope>NUCLEOTIDE SEQUENCE [LARGE SCALE GENOMIC DNA]</scope>
    <source>
        <strain evidence="2 4">STEC_170836</strain>
    </source>
</reference>
<reference evidence="1" key="1">
    <citation type="journal article" date="2018" name="Genome Biol.">
        <title>SKESA: strategic k-mer extension for scrupulous assemblies.</title>
        <authorList>
            <person name="Souvorov A."/>
            <person name="Agarwala R."/>
            <person name="Lipman D.J."/>
        </authorList>
    </citation>
    <scope>NUCLEOTIDE SEQUENCE [LARGE SCALE GENOMIC DNA]</scope>
    <source>
        <strain evidence="1">BCW_4213</strain>
    </source>
</reference>
<evidence type="ECO:0000313" key="2">
    <source>
        <dbReference type="EMBL" id="KAB0121047.1"/>
    </source>
</evidence>
<evidence type="ECO:0000313" key="4">
    <source>
        <dbReference type="Proteomes" id="UP000327073"/>
    </source>
</evidence>
<proteinExistence type="predicted"/>
<gene>
    <name evidence="2" type="ORF">F7F11_25895</name>
    <name evidence="1" type="ORF">HI055_004731</name>
    <name evidence="3" type="ORF">R8G00_23105</name>
</gene>
<protein>
    <submittedName>
        <fullName evidence="1">Uncharacterized protein</fullName>
    </submittedName>
</protein>
<dbReference type="EMBL" id="VZEL01000078">
    <property type="protein sequence ID" value="KAB0121047.1"/>
    <property type="molecule type" value="Genomic_DNA"/>
</dbReference>
<comment type="caution">
    <text evidence="1">The sequence shown here is derived from an EMBL/GenBank/DDBJ whole genome shotgun (WGS) entry which is preliminary data.</text>
</comment>
<evidence type="ECO:0000313" key="1">
    <source>
        <dbReference type="EMBL" id="HAI2144278.1"/>
    </source>
</evidence>
<dbReference type="EMBL" id="DABDSA010000072">
    <property type="protein sequence ID" value="HAI2144278.1"/>
    <property type="molecule type" value="Genomic_DNA"/>
</dbReference>
<dbReference type="RefSeq" id="WP_073568922.1">
    <property type="nucleotide sequence ID" value="NZ_BFSR01000032.1"/>
</dbReference>
<organism evidence="1">
    <name type="scientific">Escherichia coli</name>
    <dbReference type="NCBI Taxonomy" id="562"/>
    <lineage>
        <taxon>Bacteria</taxon>
        <taxon>Pseudomonadati</taxon>
        <taxon>Pseudomonadota</taxon>
        <taxon>Gammaproteobacteria</taxon>
        <taxon>Enterobacterales</taxon>
        <taxon>Enterobacteriaceae</taxon>
        <taxon>Escherichia</taxon>
    </lineage>
</organism>
<sequence length="137" mass="15614">MFGDEFKTTIECPCCGKICSIAIGQTSHNGILAWYESIICHNCGLRSESDDIGFPPEKIRLQLIDFEGLWNVRLENIKSQMETIKVIRKAFSIDTKEALRIIRNESKVIYSGTREEAIWLMSLLKHVGETPLIQIAR</sequence>
<dbReference type="EMBL" id="JAWPMK010000002">
    <property type="protein sequence ID" value="MDW9352375.1"/>
    <property type="molecule type" value="Genomic_DNA"/>
</dbReference>
<dbReference type="AlphaFoldDB" id="A0A1Q4PDS6"/>
<accession>A0A1Q4PDS6</accession>
<dbReference type="Proteomes" id="UP000852798">
    <property type="component" value="Unassembled WGS sequence"/>
</dbReference>
<name>A0A1Q4PDS6_ECOLX</name>